<organism evidence="1 2">
    <name type="scientific">Monilinia vaccinii-corymbosi</name>
    <dbReference type="NCBI Taxonomy" id="61207"/>
    <lineage>
        <taxon>Eukaryota</taxon>
        <taxon>Fungi</taxon>
        <taxon>Dikarya</taxon>
        <taxon>Ascomycota</taxon>
        <taxon>Pezizomycotina</taxon>
        <taxon>Leotiomycetes</taxon>
        <taxon>Helotiales</taxon>
        <taxon>Sclerotiniaceae</taxon>
        <taxon>Monilinia</taxon>
    </lineage>
</organism>
<reference evidence="1" key="1">
    <citation type="submission" date="2020-10" db="EMBL/GenBank/DDBJ databases">
        <title>Genome Sequence of Monilinia vaccinii-corymbosi Sheds Light on Mummy Berry Disease Infection of Blueberry and Mating Type.</title>
        <authorList>
            <person name="Yow A.G."/>
            <person name="Zhang Y."/>
            <person name="Bansal K."/>
            <person name="Eacker S.M."/>
            <person name="Sullivan S."/>
            <person name="Liachko I."/>
            <person name="Cubeta M.A."/>
            <person name="Rollins J.A."/>
            <person name="Ashrafi H."/>
        </authorList>
    </citation>
    <scope>NUCLEOTIDE SEQUENCE</scope>
    <source>
        <strain evidence="1">RL-1</strain>
    </source>
</reference>
<evidence type="ECO:0000313" key="2">
    <source>
        <dbReference type="Proteomes" id="UP000672032"/>
    </source>
</evidence>
<gene>
    <name evidence="1" type="ORF">DSL72_008075</name>
</gene>
<dbReference type="Proteomes" id="UP000672032">
    <property type="component" value="Chromosome 5"/>
</dbReference>
<protein>
    <submittedName>
        <fullName evidence="1">Uncharacterized protein</fullName>
    </submittedName>
</protein>
<proteinExistence type="predicted"/>
<sequence>MAAFPANLSQLDPDEARYQALSRDEMKHQERTPYRFHGIAYPILSHPTPPPFPSYIRLAPTRYRTQTHNHNLKSPHLLPPPLPPPLLTNITKQLRLQNKLALLVLLTRLIRLVVFPAHRLVAPLTHDIAHDVSTRSHVAFGGIAGHDIDDEAEEVGFAVLAAEVLGGGGGGLVATGWGEEEEEEGQGEGEGTNPGNNVFVRAQVCFAILAAVDFIAVTG</sequence>
<accession>A0A8A3PIW1</accession>
<evidence type="ECO:0000313" key="1">
    <source>
        <dbReference type="EMBL" id="QSZ35208.1"/>
    </source>
</evidence>
<name>A0A8A3PIW1_9HELO</name>
<dbReference type="EMBL" id="CP063409">
    <property type="protein sequence ID" value="QSZ35208.1"/>
    <property type="molecule type" value="Genomic_DNA"/>
</dbReference>
<dbReference type="AlphaFoldDB" id="A0A8A3PIW1"/>
<keyword evidence="2" id="KW-1185">Reference proteome</keyword>